<organism evidence="1 2">
    <name type="scientific">Georgenia daeguensis</name>
    <dbReference type="NCBI Taxonomy" id="908355"/>
    <lineage>
        <taxon>Bacteria</taxon>
        <taxon>Bacillati</taxon>
        <taxon>Actinomycetota</taxon>
        <taxon>Actinomycetes</taxon>
        <taxon>Micrococcales</taxon>
        <taxon>Bogoriellaceae</taxon>
        <taxon>Georgenia</taxon>
    </lineage>
</organism>
<protein>
    <submittedName>
        <fullName evidence="1">Uncharacterized protein</fullName>
    </submittedName>
</protein>
<evidence type="ECO:0000313" key="1">
    <source>
        <dbReference type="EMBL" id="GAA4287653.1"/>
    </source>
</evidence>
<accession>A0ABP8EV56</accession>
<proteinExistence type="predicted"/>
<sequence>MAPDGTFVELAPGRADVPEPVEGTWVLGSDAGLESAPADARVADVVHAGPDRLELRRRPA</sequence>
<dbReference type="EMBL" id="BAABBA010000008">
    <property type="protein sequence ID" value="GAA4287653.1"/>
    <property type="molecule type" value="Genomic_DNA"/>
</dbReference>
<dbReference type="Proteomes" id="UP001499841">
    <property type="component" value="Unassembled WGS sequence"/>
</dbReference>
<gene>
    <name evidence="1" type="ORF">GCM10022262_20120</name>
</gene>
<reference evidence="2" key="1">
    <citation type="journal article" date="2019" name="Int. J. Syst. Evol. Microbiol.">
        <title>The Global Catalogue of Microorganisms (GCM) 10K type strain sequencing project: providing services to taxonomists for standard genome sequencing and annotation.</title>
        <authorList>
            <consortium name="The Broad Institute Genomics Platform"/>
            <consortium name="The Broad Institute Genome Sequencing Center for Infectious Disease"/>
            <person name="Wu L."/>
            <person name="Ma J."/>
        </authorList>
    </citation>
    <scope>NUCLEOTIDE SEQUENCE [LARGE SCALE GENOMIC DNA]</scope>
    <source>
        <strain evidence="2">JCM 17459</strain>
    </source>
</reference>
<keyword evidence="2" id="KW-1185">Reference proteome</keyword>
<comment type="caution">
    <text evidence="1">The sequence shown here is derived from an EMBL/GenBank/DDBJ whole genome shotgun (WGS) entry which is preliminary data.</text>
</comment>
<evidence type="ECO:0000313" key="2">
    <source>
        <dbReference type="Proteomes" id="UP001499841"/>
    </source>
</evidence>
<name>A0ABP8EV56_9MICO</name>